<evidence type="ECO:0000313" key="4">
    <source>
        <dbReference type="EMBL" id="QCD44065.1"/>
    </source>
</evidence>
<dbReference type="Pfam" id="PF00534">
    <property type="entry name" value="Glycos_transf_1"/>
    <property type="match status" value="1"/>
</dbReference>
<dbReference type="SUPFAM" id="SSF53756">
    <property type="entry name" value="UDP-Glycosyltransferase/glycogen phosphorylase"/>
    <property type="match status" value="1"/>
</dbReference>
<evidence type="ECO:0000313" key="5">
    <source>
        <dbReference type="Proteomes" id="UP000503264"/>
    </source>
</evidence>
<name>A0A6G5QEE5_9BACT</name>
<feature type="domain" description="Glycosyltransferase subfamily 4-like N-terminal" evidence="3">
    <location>
        <begin position="94"/>
        <end position="148"/>
    </location>
</feature>
<dbReference type="PANTHER" id="PTHR46401:SF2">
    <property type="entry name" value="GLYCOSYLTRANSFERASE WBBK-RELATED"/>
    <property type="match status" value="1"/>
</dbReference>
<sequence>MKKITFLRANPKALGGAEIYLSRLVNALKNDGIECEIKSLKMPKFLSSWIKALIFNAYAKITKKDSFYFSLERISSADIYRAGDGVHRVYMSEKKSRLNPLNAVYCYLEKRCFKNTKIIIANSNFIKNQIINTYEIPEQKIKVIYNGVKIPDNFDKNESKKAVCDENLPLILFVGSGFERKGVAEFLELISLIKAPFNAIIIGKDKNAKSYEAKANNLGINTKVQFLGAKNNVSDYYKAADIFILPTRYEPFSNVVLEALSFKNVVFTTAQNGASEILDSEFVMKNPSDKSILNTLEILLTSPEILRAKQEKSYQIATNFSIEKNAKESLELIKSVLR</sequence>
<evidence type="ECO:0000256" key="1">
    <source>
        <dbReference type="ARBA" id="ARBA00022679"/>
    </source>
</evidence>
<evidence type="ECO:0000259" key="3">
    <source>
        <dbReference type="Pfam" id="PF13439"/>
    </source>
</evidence>
<accession>A0A6G5QEE5</accession>
<dbReference type="Pfam" id="PF13439">
    <property type="entry name" value="Glyco_transf_4"/>
    <property type="match status" value="1"/>
</dbReference>
<proteinExistence type="predicted"/>
<evidence type="ECO:0000259" key="2">
    <source>
        <dbReference type="Pfam" id="PF00534"/>
    </source>
</evidence>
<organism evidence="4 5">
    <name type="scientific">Campylobacter mucosalis CCUG 21559</name>
    <dbReference type="NCBI Taxonomy" id="1032067"/>
    <lineage>
        <taxon>Bacteria</taxon>
        <taxon>Pseudomonadati</taxon>
        <taxon>Campylobacterota</taxon>
        <taxon>Epsilonproteobacteria</taxon>
        <taxon>Campylobacterales</taxon>
        <taxon>Campylobacteraceae</taxon>
        <taxon>Campylobacter</taxon>
    </lineage>
</organism>
<dbReference type="InterPro" id="IPR001296">
    <property type="entry name" value="Glyco_trans_1"/>
</dbReference>
<feature type="domain" description="Glycosyl transferase family 1" evidence="2">
    <location>
        <begin position="157"/>
        <end position="309"/>
    </location>
</feature>
<dbReference type="Gene3D" id="3.40.50.2000">
    <property type="entry name" value="Glycogen Phosphorylase B"/>
    <property type="match status" value="2"/>
</dbReference>
<keyword evidence="1 4" id="KW-0808">Transferase</keyword>
<gene>
    <name evidence="4" type="ORF">CMUC_0250</name>
</gene>
<dbReference type="EMBL" id="CP012542">
    <property type="protein sequence ID" value="QCD44065.1"/>
    <property type="molecule type" value="Genomic_DNA"/>
</dbReference>
<dbReference type="CDD" id="cd03801">
    <property type="entry name" value="GT4_PimA-like"/>
    <property type="match status" value="1"/>
</dbReference>
<protein>
    <submittedName>
        <fullName evidence="4">Glycosyltransferase, family 1</fullName>
    </submittedName>
</protein>
<dbReference type="PANTHER" id="PTHR46401">
    <property type="entry name" value="GLYCOSYLTRANSFERASE WBBK-RELATED"/>
    <property type="match status" value="1"/>
</dbReference>
<dbReference type="Proteomes" id="UP000503264">
    <property type="component" value="Chromosome"/>
</dbReference>
<dbReference type="RefSeq" id="WP_171993331.1">
    <property type="nucleotide sequence ID" value="NZ_CP012542.1"/>
</dbReference>
<reference evidence="4 5" key="1">
    <citation type="submission" date="2016-07" db="EMBL/GenBank/DDBJ databases">
        <title>Comparative genomics of the Campylobacter concisus group.</title>
        <authorList>
            <person name="Miller W.G."/>
            <person name="Yee E."/>
            <person name="Chapman M.H."/>
            <person name="Huynh S."/>
            <person name="Bono J.L."/>
            <person name="On S.L.W."/>
            <person name="StLeger J."/>
            <person name="Foster G."/>
            <person name="Parker C.T."/>
        </authorList>
    </citation>
    <scope>NUCLEOTIDE SEQUENCE [LARGE SCALE GENOMIC DNA]</scope>
    <source>
        <strain evidence="4 5">CCUG 21559</strain>
    </source>
</reference>
<dbReference type="AlphaFoldDB" id="A0A6G5QEE5"/>
<keyword evidence="5" id="KW-1185">Reference proteome</keyword>
<dbReference type="GO" id="GO:0016757">
    <property type="term" value="F:glycosyltransferase activity"/>
    <property type="evidence" value="ECO:0007669"/>
    <property type="project" value="InterPro"/>
</dbReference>
<dbReference type="InterPro" id="IPR028098">
    <property type="entry name" value="Glyco_trans_4-like_N"/>
</dbReference>